<organism evidence="2 3">
    <name type="scientific">Pantoea phytobeneficialis</name>
    <dbReference type="NCBI Taxonomy" id="2052056"/>
    <lineage>
        <taxon>Bacteria</taxon>
        <taxon>Pseudomonadati</taxon>
        <taxon>Pseudomonadota</taxon>
        <taxon>Gammaproteobacteria</taxon>
        <taxon>Enterobacterales</taxon>
        <taxon>Erwiniaceae</taxon>
        <taxon>Pantoea</taxon>
    </lineage>
</organism>
<dbReference type="Proteomes" id="UP001171299">
    <property type="component" value="Unassembled WGS sequence"/>
</dbReference>
<keyword evidence="2" id="KW-0614">Plasmid</keyword>
<gene>
    <name evidence="2" type="ORF">CTZ24_25330</name>
    <name evidence="1" type="ORF">Q3404_25395</name>
</gene>
<protein>
    <submittedName>
        <fullName evidence="1">Contact-dependent growth inhibition system immunity protein</fullName>
    </submittedName>
</protein>
<dbReference type="EMBL" id="CP024639">
    <property type="protein sequence ID" value="QGR09778.1"/>
    <property type="molecule type" value="Genomic_DNA"/>
</dbReference>
<dbReference type="Pfam" id="PF18616">
    <property type="entry name" value="CdiI_3"/>
    <property type="match status" value="1"/>
</dbReference>
<dbReference type="RefSeq" id="WP_208726946.1">
    <property type="nucleotide sequence ID" value="NZ_CP024639.1"/>
</dbReference>
<dbReference type="KEGG" id="ppho:CTZ24_25330"/>
<evidence type="ECO:0000313" key="3">
    <source>
        <dbReference type="Proteomes" id="UP000424872"/>
    </source>
</evidence>
<dbReference type="Proteomes" id="UP000424872">
    <property type="component" value="Plasmid pMSR2C"/>
</dbReference>
<dbReference type="AlphaFoldDB" id="A0AAP9KS76"/>
<dbReference type="CDD" id="cd20691">
    <property type="entry name" value="CdiI_EC536-like"/>
    <property type="match status" value="1"/>
</dbReference>
<geneLocation type="plasmid" evidence="3">
    <name>pmsr2c</name>
</geneLocation>
<accession>A0AAP9KS76</accession>
<geneLocation type="plasmid" evidence="2">
    <name>pMSR2C</name>
</geneLocation>
<name>A0AAP9KS76_9GAMM</name>
<reference evidence="2" key="2">
    <citation type="journal article" date="2020" name="Environ. Microbiol.">
        <title>The extreme plant-growth-promoting properties of Pantoea phytobeneficialis MSR2 revealed by functional and genomic analysis.</title>
        <authorList>
            <person name="Nascimento F.X."/>
            <person name="Hernandez A.G."/>
            <person name="Glick B.R."/>
            <person name="Rossi M.J."/>
        </authorList>
    </citation>
    <scope>NUCLEOTIDE SEQUENCE</scope>
    <source>
        <strain evidence="2">MSR2</strain>
    </source>
</reference>
<reference evidence="1" key="3">
    <citation type="submission" date="2023-07" db="EMBL/GenBank/DDBJ databases">
        <title>The extreme plant-growth-promoting properties of Pantoea phytobeneficialis PF55 revealed by functional and genomic analysis.</title>
        <authorList>
            <person name="Nascimento F.X."/>
            <person name="Marcio R.J."/>
        </authorList>
    </citation>
    <scope>NUCLEOTIDE SEQUENCE</scope>
    <source>
        <strain evidence="1">PF55</strain>
    </source>
</reference>
<dbReference type="EMBL" id="JAUOOM010000040">
    <property type="protein sequence ID" value="MDO6409909.1"/>
    <property type="molecule type" value="Genomic_DNA"/>
</dbReference>
<proteinExistence type="predicted"/>
<evidence type="ECO:0000313" key="2">
    <source>
        <dbReference type="EMBL" id="QGR09778.1"/>
    </source>
</evidence>
<keyword evidence="4" id="KW-1185">Reference proteome</keyword>
<dbReference type="InterPro" id="IPR040547">
    <property type="entry name" value="CdiI"/>
</dbReference>
<evidence type="ECO:0000313" key="1">
    <source>
        <dbReference type="EMBL" id="MDO6409909.1"/>
    </source>
</evidence>
<sequence length="128" mass="14277">MTTFRELVGNINTRKNPSQQSSLEAWFESVLDVPLESLEVGDLCRAVRQNVCVDQLMPAILDVLTEDPLIGDLYDGELIASLATIKGDELQDHKETFIRIKNLINGLGLQDIDSDLKNDILKLNQIAI</sequence>
<evidence type="ECO:0000313" key="4">
    <source>
        <dbReference type="Proteomes" id="UP001171299"/>
    </source>
</evidence>
<reference evidence="3" key="1">
    <citation type="submission" date="2017-11" db="EMBL/GenBank/DDBJ databases">
        <title>Genome sequence of Pantoea sp. MSR2.</title>
        <authorList>
            <person name="Nascimento F.X."/>
        </authorList>
    </citation>
    <scope>NUCLEOTIDE SEQUENCE [LARGE SCALE GENOMIC DNA]</scope>
    <source>
        <strain evidence="3">MSR2</strain>
        <plasmid evidence="3">pmsr2c</plasmid>
    </source>
</reference>